<comment type="caution">
    <text evidence="1">The sequence shown here is derived from an EMBL/GenBank/DDBJ whole genome shotgun (WGS) entry which is preliminary data.</text>
</comment>
<dbReference type="RefSeq" id="WP_013462913.1">
    <property type="nucleotide sequence ID" value="NZ_BJXY01000008.1"/>
</dbReference>
<proteinExistence type="predicted"/>
<evidence type="ECO:0000313" key="1">
    <source>
        <dbReference type="EMBL" id="GLQ04144.1"/>
    </source>
</evidence>
<keyword evidence="2" id="KW-1185">Reference proteome</keyword>
<protein>
    <submittedName>
        <fullName evidence="1">Uncharacterized protein</fullName>
    </submittedName>
</protein>
<reference evidence="1" key="1">
    <citation type="journal article" date="2014" name="Int. J. Syst. Evol. Microbiol.">
        <title>Complete genome sequence of Corynebacterium casei LMG S-19264T (=DSM 44701T), isolated from a smear-ripened cheese.</title>
        <authorList>
            <consortium name="US DOE Joint Genome Institute (JGI-PGF)"/>
            <person name="Walter F."/>
            <person name="Albersmeier A."/>
            <person name="Kalinowski J."/>
            <person name="Ruckert C."/>
        </authorList>
    </citation>
    <scope>NUCLEOTIDE SEQUENCE</scope>
    <source>
        <strain evidence="1">NBRC 103034</strain>
    </source>
</reference>
<sequence>MSESIVQLTFALPSFEDPMSAAMSHSMEFETLSQDANSQHQITLQCVLPEAAHESDIISLSATEPNARAAQYYTEKTLNLSDLEQGRVNLTLSQIAHSHDFVMQMILHGKHGTLKNSLQFDMHINQFGSGYTAPATYIAPPRPHRVRQYFANMGTALLSLF</sequence>
<dbReference type="AlphaFoldDB" id="A0AA37W346"/>
<reference evidence="1" key="2">
    <citation type="submission" date="2023-01" db="EMBL/GenBank/DDBJ databases">
        <title>Draft genome sequence of Pseudoalteromonas tetraodonis strain NBRC 103034.</title>
        <authorList>
            <person name="Sun Q."/>
            <person name="Mori K."/>
        </authorList>
    </citation>
    <scope>NUCLEOTIDE SEQUENCE</scope>
    <source>
        <strain evidence="1">NBRC 103034</strain>
    </source>
</reference>
<accession>A0AA37W346</accession>
<dbReference type="GeneID" id="99695766"/>
<gene>
    <name evidence="1" type="ORF">GCM10007914_30250</name>
</gene>
<dbReference type="EMBL" id="BSNE01000020">
    <property type="protein sequence ID" value="GLQ04144.1"/>
    <property type="molecule type" value="Genomic_DNA"/>
</dbReference>
<dbReference type="Proteomes" id="UP001161408">
    <property type="component" value="Unassembled WGS sequence"/>
</dbReference>
<organism evidence="1 2">
    <name type="scientific">Pseudoalteromonas tetraodonis GFC</name>
    <dbReference type="NCBI Taxonomy" id="1315271"/>
    <lineage>
        <taxon>Bacteria</taxon>
        <taxon>Pseudomonadati</taxon>
        <taxon>Pseudomonadota</taxon>
        <taxon>Gammaproteobacteria</taxon>
        <taxon>Alteromonadales</taxon>
        <taxon>Pseudoalteromonadaceae</taxon>
        <taxon>Pseudoalteromonas</taxon>
    </lineage>
</organism>
<name>A0AA37W346_9GAMM</name>
<evidence type="ECO:0000313" key="2">
    <source>
        <dbReference type="Proteomes" id="UP001161408"/>
    </source>
</evidence>